<dbReference type="Pfam" id="PF01479">
    <property type="entry name" value="S4"/>
    <property type="match status" value="1"/>
</dbReference>
<gene>
    <name evidence="4" type="primary">tlyA</name>
    <name evidence="4" type="ORF">LEUCIP111803_01338</name>
</gene>
<proteinExistence type="predicted"/>
<keyword evidence="1 2" id="KW-0694">RNA-binding</keyword>
<dbReference type="SMART" id="SM00363">
    <property type="entry name" value="S4"/>
    <property type="match status" value="1"/>
</dbReference>
<keyword evidence="4" id="KW-0489">Methyltransferase</keyword>
<evidence type="ECO:0000256" key="2">
    <source>
        <dbReference type="PROSITE-ProRule" id="PRU00182"/>
    </source>
</evidence>
<feature type="domain" description="RNA-binding S4" evidence="3">
    <location>
        <begin position="1"/>
        <end position="65"/>
    </location>
</feature>
<dbReference type="InterPro" id="IPR047048">
    <property type="entry name" value="TlyA"/>
</dbReference>
<evidence type="ECO:0000313" key="4">
    <source>
        <dbReference type="EMBL" id="CAG7610595.1"/>
    </source>
</evidence>
<dbReference type="PROSITE" id="PS50889">
    <property type="entry name" value="S4"/>
    <property type="match status" value="1"/>
</dbReference>
<evidence type="ECO:0000313" key="5">
    <source>
        <dbReference type="Proteomes" id="UP000693892"/>
    </source>
</evidence>
<sequence length="249" mass="26076">MRLDVALAERGLARSRSRAAELIASGRVSVDGEIATKAGARVAGASELRIADGDVYVSRAAHKLLAGLDGFGVTVEGRLALDLGASTGGFTQVLLERDAREVIALDVGHGQLVRELREDPRVRVVEGCNARELDRARLAEAAGTPEPPSLVVGDLSFISLTLVLSAIAAIAAPRAELILLIKPQFEVGRQGIRNGIVVDPELAQAAVDRVVACATGLGFVDGGVIPSPITGEHGNHEFLAYFFREASTA</sequence>
<accession>A0A916JWN0</accession>
<evidence type="ECO:0000256" key="1">
    <source>
        <dbReference type="ARBA" id="ARBA00022884"/>
    </source>
</evidence>
<dbReference type="NCBIfam" id="TIGR00478">
    <property type="entry name" value="tly"/>
    <property type="match status" value="1"/>
</dbReference>
<dbReference type="AlphaFoldDB" id="A0A916JWN0"/>
<dbReference type="EMBL" id="CAJVAP010000012">
    <property type="protein sequence ID" value="CAG7610595.1"/>
    <property type="molecule type" value="Genomic_DNA"/>
</dbReference>
<dbReference type="GO" id="GO:0032259">
    <property type="term" value="P:methylation"/>
    <property type="evidence" value="ECO:0007669"/>
    <property type="project" value="UniProtKB-KW"/>
</dbReference>
<dbReference type="CDD" id="cd02440">
    <property type="entry name" value="AdoMet_MTases"/>
    <property type="match status" value="1"/>
</dbReference>
<dbReference type="InterPro" id="IPR004538">
    <property type="entry name" value="Hemolysin_A/TlyA"/>
</dbReference>
<comment type="caution">
    <text evidence="4">The sequence shown here is derived from an EMBL/GenBank/DDBJ whole genome shotgun (WGS) entry which is preliminary data.</text>
</comment>
<reference evidence="4" key="1">
    <citation type="submission" date="2021-06" db="EMBL/GenBank/DDBJ databases">
        <authorList>
            <person name="Criscuolo A."/>
        </authorList>
    </citation>
    <scope>NUCLEOTIDE SEQUENCE</scope>
    <source>
        <strain evidence="4">CIP111803</strain>
    </source>
</reference>
<name>A0A916JWN0_9MICO</name>
<organism evidence="4 5">
    <name type="scientific">Leucobacter soli</name>
    <dbReference type="NCBI Taxonomy" id="2812850"/>
    <lineage>
        <taxon>Bacteria</taxon>
        <taxon>Bacillati</taxon>
        <taxon>Actinomycetota</taxon>
        <taxon>Actinomycetes</taxon>
        <taxon>Micrococcales</taxon>
        <taxon>Microbacteriaceae</taxon>
        <taxon>Leucobacter</taxon>
    </lineage>
</organism>
<dbReference type="Proteomes" id="UP000693892">
    <property type="component" value="Unassembled WGS sequence"/>
</dbReference>
<keyword evidence="5" id="KW-1185">Reference proteome</keyword>
<dbReference type="GO" id="GO:0008168">
    <property type="term" value="F:methyltransferase activity"/>
    <property type="evidence" value="ECO:0007669"/>
    <property type="project" value="UniProtKB-KW"/>
</dbReference>
<protein>
    <submittedName>
        <fullName evidence="4">16S/23S rRNA (Cytidine-2'-O)-methyltransferase TlyA</fullName>
        <ecNumber evidence="4">2.1.1.226</ecNumber>
    </submittedName>
</protein>
<dbReference type="PIRSF" id="PIRSF005578">
    <property type="entry name" value="TlyA"/>
    <property type="match status" value="1"/>
</dbReference>
<dbReference type="RefSeq" id="WP_218114959.1">
    <property type="nucleotide sequence ID" value="NZ_JBHTGH010000001.1"/>
</dbReference>
<evidence type="ECO:0000259" key="3">
    <source>
        <dbReference type="SMART" id="SM00363"/>
    </source>
</evidence>
<dbReference type="InterPro" id="IPR002942">
    <property type="entry name" value="S4_RNA-bd"/>
</dbReference>
<dbReference type="GO" id="GO:0003723">
    <property type="term" value="F:RNA binding"/>
    <property type="evidence" value="ECO:0007669"/>
    <property type="project" value="UniProtKB-KW"/>
</dbReference>
<dbReference type="EC" id="2.1.1.226" evidence="4"/>
<keyword evidence="4" id="KW-0808">Transferase</keyword>
<dbReference type="PANTHER" id="PTHR32319">
    <property type="entry name" value="BACTERIAL HEMOLYSIN-LIKE PROTEIN"/>
    <property type="match status" value="1"/>
</dbReference>
<dbReference type="Pfam" id="PF01728">
    <property type="entry name" value="FtsJ"/>
    <property type="match status" value="1"/>
</dbReference>
<dbReference type="PANTHER" id="PTHR32319:SF0">
    <property type="entry name" value="BACTERIAL HEMOLYSIN-LIKE PROTEIN"/>
    <property type="match status" value="1"/>
</dbReference>
<dbReference type="CDD" id="cd00165">
    <property type="entry name" value="S4"/>
    <property type="match status" value="1"/>
</dbReference>
<dbReference type="InterPro" id="IPR002877">
    <property type="entry name" value="RNA_MeTrfase_FtsJ_dom"/>
</dbReference>